<evidence type="ECO:0000313" key="2">
    <source>
        <dbReference type="Proteomes" id="UP001558652"/>
    </source>
</evidence>
<dbReference type="PRINTS" id="PR02040">
    <property type="entry name" value="CDK2IP"/>
</dbReference>
<dbReference type="PANTHER" id="PTHR15827:SF2">
    <property type="entry name" value="CYCLIN-DEPENDENT KINASE 2-INTERACTING PROTEIN"/>
    <property type="match status" value="1"/>
</dbReference>
<reference evidence="1 2" key="1">
    <citation type="submission" date="2024-07" db="EMBL/GenBank/DDBJ databases">
        <title>Chromosome-level genome assembly of the water stick insect Ranatra chinensis (Heteroptera: Nepidae).</title>
        <authorList>
            <person name="Liu X."/>
        </authorList>
    </citation>
    <scope>NUCLEOTIDE SEQUENCE [LARGE SCALE GENOMIC DNA]</scope>
    <source>
        <strain evidence="1">Cailab_2021Rc</strain>
        <tissue evidence="1">Muscle</tissue>
    </source>
</reference>
<dbReference type="PANTHER" id="PTHR15827">
    <property type="entry name" value="CYCLIN-DEPENDENT KINASE 2-INTERACTING PROTEIN"/>
    <property type="match status" value="1"/>
</dbReference>
<evidence type="ECO:0008006" key="3">
    <source>
        <dbReference type="Google" id="ProtNLM"/>
    </source>
</evidence>
<organism evidence="1 2">
    <name type="scientific">Ranatra chinensis</name>
    <dbReference type="NCBI Taxonomy" id="642074"/>
    <lineage>
        <taxon>Eukaryota</taxon>
        <taxon>Metazoa</taxon>
        <taxon>Ecdysozoa</taxon>
        <taxon>Arthropoda</taxon>
        <taxon>Hexapoda</taxon>
        <taxon>Insecta</taxon>
        <taxon>Pterygota</taxon>
        <taxon>Neoptera</taxon>
        <taxon>Paraneoptera</taxon>
        <taxon>Hemiptera</taxon>
        <taxon>Heteroptera</taxon>
        <taxon>Panheteroptera</taxon>
        <taxon>Nepomorpha</taxon>
        <taxon>Nepidae</taxon>
        <taxon>Ranatrinae</taxon>
        <taxon>Ranatra</taxon>
    </lineage>
</organism>
<evidence type="ECO:0000313" key="1">
    <source>
        <dbReference type="EMBL" id="KAL1138412.1"/>
    </source>
</evidence>
<comment type="caution">
    <text evidence="1">The sequence shown here is derived from an EMBL/GenBank/DDBJ whole genome shotgun (WGS) entry which is preliminary data.</text>
</comment>
<proteinExistence type="predicted"/>
<dbReference type="EMBL" id="JBFDAA010000003">
    <property type="protein sequence ID" value="KAL1138412.1"/>
    <property type="molecule type" value="Genomic_DNA"/>
</dbReference>
<sequence>KKQGNLTGTPRKVRDLTADLFNGIQEWNKQQLLGMEVLSNISHIKLHNGKTKDGVETHYPPGLQDLCDKLNGICNSMCGVASEMEKIQTQIISLCKLESLRKVEQKPIFLTWPINSYVDVCSFVSQSYNREAKLKVIIKENIAHCTTKENLMLYSAMWAHLPYLDEKIDLMMETLLKETGYR</sequence>
<dbReference type="Proteomes" id="UP001558652">
    <property type="component" value="Unassembled WGS sequence"/>
</dbReference>
<protein>
    <recommendedName>
        <fullName evidence="3">Cyclin-dependent kinase 2-interacting protein</fullName>
    </recommendedName>
</protein>
<keyword evidence="2" id="KW-1185">Reference proteome</keyword>
<feature type="non-terminal residue" evidence="1">
    <location>
        <position position="1"/>
    </location>
</feature>
<name>A0ABD0Z3X0_9HEMI</name>
<dbReference type="InterPro" id="IPR023250">
    <property type="entry name" value="Cyclin-dep_Kinase_2_interact"/>
</dbReference>
<gene>
    <name evidence="1" type="ORF">AAG570_008476</name>
</gene>
<accession>A0ABD0Z3X0</accession>
<dbReference type="AlphaFoldDB" id="A0ABD0Z3X0"/>